<dbReference type="EMBL" id="HBGO01009639">
    <property type="protein sequence ID" value="CAD9329816.1"/>
    <property type="molecule type" value="Transcribed_RNA"/>
</dbReference>
<feature type="chain" id="PRO_5030960089" evidence="2">
    <location>
        <begin position="24"/>
        <end position="293"/>
    </location>
</feature>
<accession>A0A7S1Z6A4</accession>
<reference evidence="3" key="1">
    <citation type="submission" date="2021-01" db="EMBL/GenBank/DDBJ databases">
        <authorList>
            <person name="Corre E."/>
            <person name="Pelletier E."/>
            <person name="Niang G."/>
            <person name="Scheremetjew M."/>
            <person name="Finn R."/>
            <person name="Kale V."/>
            <person name="Holt S."/>
            <person name="Cochrane G."/>
            <person name="Meng A."/>
            <person name="Brown T."/>
            <person name="Cohen L."/>
        </authorList>
    </citation>
    <scope>NUCLEOTIDE SEQUENCE</scope>
    <source>
        <strain evidence="3">Grunow 1884</strain>
    </source>
</reference>
<keyword evidence="1" id="KW-1133">Transmembrane helix</keyword>
<evidence type="ECO:0000313" key="3">
    <source>
        <dbReference type="EMBL" id="CAD9329816.1"/>
    </source>
</evidence>
<proteinExistence type="predicted"/>
<organism evidence="3">
    <name type="scientific">Trieres chinensis</name>
    <name type="common">Marine centric diatom</name>
    <name type="synonym">Odontella sinensis</name>
    <dbReference type="NCBI Taxonomy" id="1514140"/>
    <lineage>
        <taxon>Eukaryota</taxon>
        <taxon>Sar</taxon>
        <taxon>Stramenopiles</taxon>
        <taxon>Ochrophyta</taxon>
        <taxon>Bacillariophyta</taxon>
        <taxon>Mediophyceae</taxon>
        <taxon>Biddulphiophycidae</taxon>
        <taxon>Eupodiscales</taxon>
        <taxon>Parodontellaceae</taxon>
        <taxon>Trieres</taxon>
    </lineage>
</organism>
<feature type="transmembrane region" description="Helical" evidence="1">
    <location>
        <begin position="266"/>
        <end position="288"/>
    </location>
</feature>
<evidence type="ECO:0000256" key="2">
    <source>
        <dbReference type="SAM" id="SignalP"/>
    </source>
</evidence>
<keyword evidence="2" id="KW-0732">Signal</keyword>
<feature type="transmembrane region" description="Helical" evidence="1">
    <location>
        <begin position="225"/>
        <end position="246"/>
    </location>
</feature>
<gene>
    <name evidence="3" type="ORF">OSIN01602_LOCUS5337</name>
</gene>
<dbReference type="AlphaFoldDB" id="A0A7S1Z6A4"/>
<dbReference type="PANTHER" id="PTHR36974:SF1">
    <property type="entry name" value="DOXX FAMILY MEMBRANE PROTEIN"/>
    <property type="match status" value="1"/>
</dbReference>
<feature type="transmembrane region" description="Helical" evidence="1">
    <location>
        <begin position="185"/>
        <end position="204"/>
    </location>
</feature>
<keyword evidence="1" id="KW-0812">Transmembrane</keyword>
<keyword evidence="1" id="KW-0472">Membrane</keyword>
<evidence type="ECO:0000256" key="1">
    <source>
        <dbReference type="SAM" id="Phobius"/>
    </source>
</evidence>
<dbReference type="PANTHER" id="PTHR36974">
    <property type="entry name" value="MEMBRANE PROTEIN-RELATED"/>
    <property type="match status" value="1"/>
</dbReference>
<feature type="signal peptide" evidence="2">
    <location>
        <begin position="1"/>
        <end position="23"/>
    </location>
</feature>
<name>A0A7S1Z6A4_TRICV</name>
<protein>
    <submittedName>
        <fullName evidence="3">Uncharacterized protein</fullName>
    </submittedName>
</protein>
<feature type="transmembrane region" description="Helical" evidence="1">
    <location>
        <begin position="131"/>
        <end position="151"/>
    </location>
</feature>
<sequence length="293" mass="31246">MQRRRQRHTMVARLFRILILVAARPDRVATAAFAPVRVILPAGGNVMAPSETQTPPRPVWLKTGVAPAAVAPRSFCVSSSLGMASPSGIDALPEVVQTATFFGIYAALFAATSAVSSALDATSKSMGLERWRISVVETTLPLILGALYLTAGIGHFSSKGSFVDIYPPPGTWGIWKLPGSAEFHVTWTGAAELLGGMGLIFGGLKDYILDDDDDGSLIINLVKPASALSLFLLTVAVTPANIYMYTHGATMGDTGPLDLSFHYVRFAVQAVLLGLLLTLTKDSFFFAWGDELD</sequence>